<protein>
    <submittedName>
        <fullName evidence="1">Uncharacterized protein</fullName>
    </submittedName>
</protein>
<reference evidence="1 2" key="1">
    <citation type="submission" date="2017-11" db="EMBL/GenBank/DDBJ databases">
        <title>Draft genome sequence of magnetotactic bacterium Magnetospirillum kuznetsovii LBB-42.</title>
        <authorList>
            <person name="Grouzdev D.S."/>
            <person name="Rysina M.S."/>
            <person name="Baslerov R.V."/>
            <person name="Koziaeva V."/>
        </authorList>
    </citation>
    <scope>NUCLEOTIDE SEQUENCE [LARGE SCALE GENOMIC DNA]</scope>
    <source>
        <strain evidence="1 2">LBB-42</strain>
    </source>
</reference>
<dbReference type="AlphaFoldDB" id="A0A364NZY0"/>
<name>A0A364NZY0_9PROT</name>
<sequence length="73" mass="7773">MDAAPMSEARDPRLPQAGDVRRAGFLMMLRSVEAETDRLGDIPMADVLVEVDAIIGNGVRDPFAAGEGELMGT</sequence>
<dbReference type="Proteomes" id="UP000251075">
    <property type="component" value="Unassembled WGS sequence"/>
</dbReference>
<evidence type="ECO:0000313" key="2">
    <source>
        <dbReference type="Proteomes" id="UP000251075"/>
    </source>
</evidence>
<proteinExistence type="predicted"/>
<gene>
    <name evidence="1" type="ORF">CU669_07130</name>
</gene>
<evidence type="ECO:0000313" key="1">
    <source>
        <dbReference type="EMBL" id="RAU22467.1"/>
    </source>
</evidence>
<keyword evidence="2" id="KW-1185">Reference proteome</keyword>
<comment type="caution">
    <text evidence="1">The sequence shown here is derived from an EMBL/GenBank/DDBJ whole genome shotgun (WGS) entry which is preliminary data.</text>
</comment>
<organism evidence="1 2">
    <name type="scientific">Paramagnetospirillum kuznetsovii</name>
    <dbReference type="NCBI Taxonomy" id="2053833"/>
    <lineage>
        <taxon>Bacteria</taxon>
        <taxon>Pseudomonadati</taxon>
        <taxon>Pseudomonadota</taxon>
        <taxon>Alphaproteobacteria</taxon>
        <taxon>Rhodospirillales</taxon>
        <taxon>Magnetospirillaceae</taxon>
        <taxon>Paramagnetospirillum</taxon>
    </lineage>
</organism>
<dbReference type="EMBL" id="PGTO01000004">
    <property type="protein sequence ID" value="RAU22467.1"/>
    <property type="molecule type" value="Genomic_DNA"/>
</dbReference>
<accession>A0A364NZY0</accession>